<protein>
    <submittedName>
        <fullName evidence="6">LysR family transcriptional regulator</fullName>
    </submittedName>
</protein>
<dbReference type="Pfam" id="PF00126">
    <property type="entry name" value="HTH_1"/>
    <property type="match status" value="1"/>
</dbReference>
<dbReference type="Pfam" id="PF03466">
    <property type="entry name" value="LysR_substrate"/>
    <property type="match status" value="1"/>
</dbReference>
<reference evidence="6 7" key="1">
    <citation type="submission" date="2014-11" db="EMBL/GenBank/DDBJ databases">
        <title>Draft genome sequence of Chelonobacter oris 1662T, associated with respiratory disease in Hermann's Tortoises.</title>
        <authorList>
            <person name="Kudirkiene E."/>
            <person name="Hansen M.J."/>
            <person name="Bojesen A.M."/>
        </authorList>
    </citation>
    <scope>NUCLEOTIDE SEQUENCE [LARGE SCALE GENOMIC DNA]</scope>
    <source>
        <strain evidence="6 7">1662</strain>
    </source>
</reference>
<accession>A0A0A3BBG2</accession>
<dbReference type="Gene3D" id="1.10.10.10">
    <property type="entry name" value="Winged helix-like DNA-binding domain superfamily/Winged helix DNA-binding domain"/>
    <property type="match status" value="1"/>
</dbReference>
<name>A0A0A3BBG2_9PAST</name>
<dbReference type="InterPro" id="IPR036388">
    <property type="entry name" value="WH-like_DNA-bd_sf"/>
</dbReference>
<dbReference type="InterPro" id="IPR000847">
    <property type="entry name" value="LysR_HTH_N"/>
</dbReference>
<evidence type="ECO:0000313" key="7">
    <source>
        <dbReference type="Proteomes" id="UP000030380"/>
    </source>
</evidence>
<sequence length="298" mass="33294">MNSSIFGYLTVFHTIVTEGSIAAAARKLEIASPSVSNSLKLLEQHIGLPLFTRTTRKIELTEAGIQLYQHSKPAMQELTLALESVHDLADIPSGSVRITVPRIAYLLILKPHFAEFCRRYPDIQLEISVYDGTVDIIKQGFDLGIRFGSSIEENMVARKLLAPFKGGLYVSKEYAKQFGVPTSIAELKQHNLIGFRFMTANRLFPLTLNENGHDVTLEMPSALIANSLEVVIDAVRQGLGIGRVFEPILKLEADAADFIPVLPSHWKTYPPLSLYYVQHSQKAKRIRTLIEFLSEKMA</sequence>
<evidence type="ECO:0000256" key="4">
    <source>
        <dbReference type="ARBA" id="ARBA00023163"/>
    </source>
</evidence>
<keyword evidence="4" id="KW-0804">Transcription</keyword>
<dbReference type="SUPFAM" id="SSF46785">
    <property type="entry name" value="Winged helix' DNA-binding domain"/>
    <property type="match status" value="1"/>
</dbReference>
<dbReference type="PRINTS" id="PR00039">
    <property type="entry name" value="HTHLYSR"/>
</dbReference>
<dbReference type="Proteomes" id="UP000030380">
    <property type="component" value="Unassembled WGS sequence"/>
</dbReference>
<proteinExistence type="inferred from homology"/>
<dbReference type="PANTHER" id="PTHR30537">
    <property type="entry name" value="HTH-TYPE TRANSCRIPTIONAL REGULATOR"/>
    <property type="match status" value="1"/>
</dbReference>
<evidence type="ECO:0000256" key="1">
    <source>
        <dbReference type="ARBA" id="ARBA00009437"/>
    </source>
</evidence>
<keyword evidence="7" id="KW-1185">Reference proteome</keyword>
<dbReference type="InterPro" id="IPR005119">
    <property type="entry name" value="LysR_subst-bd"/>
</dbReference>
<dbReference type="GO" id="GO:0003700">
    <property type="term" value="F:DNA-binding transcription factor activity"/>
    <property type="evidence" value="ECO:0007669"/>
    <property type="project" value="InterPro"/>
</dbReference>
<dbReference type="SUPFAM" id="SSF53850">
    <property type="entry name" value="Periplasmic binding protein-like II"/>
    <property type="match status" value="1"/>
</dbReference>
<keyword evidence="3" id="KW-0238">DNA-binding</keyword>
<organism evidence="6 7">
    <name type="scientific">Chelonobacter oris</name>
    <dbReference type="NCBI Taxonomy" id="505317"/>
    <lineage>
        <taxon>Bacteria</taxon>
        <taxon>Pseudomonadati</taxon>
        <taxon>Pseudomonadota</taxon>
        <taxon>Gammaproteobacteria</taxon>
        <taxon>Pasteurellales</taxon>
        <taxon>Pasteurellaceae</taxon>
        <taxon>Chelonobacter</taxon>
    </lineage>
</organism>
<keyword evidence="2" id="KW-0805">Transcription regulation</keyword>
<dbReference type="PROSITE" id="PS50931">
    <property type="entry name" value="HTH_LYSR"/>
    <property type="match status" value="1"/>
</dbReference>
<evidence type="ECO:0000256" key="3">
    <source>
        <dbReference type="ARBA" id="ARBA00023125"/>
    </source>
</evidence>
<comment type="caution">
    <text evidence="6">The sequence shown here is derived from an EMBL/GenBank/DDBJ whole genome shotgun (WGS) entry which is preliminary data.</text>
</comment>
<dbReference type="FunFam" id="1.10.10.10:FF:000001">
    <property type="entry name" value="LysR family transcriptional regulator"/>
    <property type="match status" value="1"/>
</dbReference>
<dbReference type="OrthoDB" id="8885940at2"/>
<dbReference type="InterPro" id="IPR058163">
    <property type="entry name" value="LysR-type_TF_proteobact-type"/>
</dbReference>
<dbReference type="InterPro" id="IPR036390">
    <property type="entry name" value="WH_DNA-bd_sf"/>
</dbReference>
<evidence type="ECO:0000256" key="2">
    <source>
        <dbReference type="ARBA" id="ARBA00023015"/>
    </source>
</evidence>
<dbReference type="PANTHER" id="PTHR30537:SF5">
    <property type="entry name" value="HTH-TYPE TRANSCRIPTIONAL ACTIVATOR TTDR-RELATED"/>
    <property type="match status" value="1"/>
</dbReference>
<evidence type="ECO:0000259" key="5">
    <source>
        <dbReference type="PROSITE" id="PS50931"/>
    </source>
</evidence>
<dbReference type="RefSeq" id="WP_034613877.1">
    <property type="nucleotide sequence ID" value="NZ_JSUM01000005.1"/>
</dbReference>
<dbReference type="GO" id="GO:0003677">
    <property type="term" value="F:DNA binding"/>
    <property type="evidence" value="ECO:0007669"/>
    <property type="project" value="UniProtKB-KW"/>
</dbReference>
<feature type="domain" description="HTH lysR-type" evidence="5">
    <location>
        <begin position="1"/>
        <end position="61"/>
    </location>
</feature>
<dbReference type="EMBL" id="JSUM01000005">
    <property type="protein sequence ID" value="KGQ70889.1"/>
    <property type="molecule type" value="Genomic_DNA"/>
</dbReference>
<dbReference type="Gene3D" id="3.40.190.290">
    <property type="match status" value="1"/>
</dbReference>
<dbReference type="STRING" id="505317.OA57_04080"/>
<dbReference type="AlphaFoldDB" id="A0A0A3BBG2"/>
<gene>
    <name evidence="6" type="ORF">OA57_04080</name>
</gene>
<comment type="similarity">
    <text evidence="1">Belongs to the LysR transcriptional regulatory family.</text>
</comment>
<evidence type="ECO:0000313" key="6">
    <source>
        <dbReference type="EMBL" id="KGQ70889.1"/>
    </source>
</evidence>